<dbReference type="GO" id="GO:0006508">
    <property type="term" value="P:proteolysis"/>
    <property type="evidence" value="ECO:0007669"/>
    <property type="project" value="UniProtKB-KW"/>
</dbReference>
<dbReference type="PANTHER" id="PTHR42837:SF2">
    <property type="entry name" value="MEMBRANE METALLOPROTEASE ARASP2, CHLOROPLASTIC-RELATED"/>
    <property type="match status" value="1"/>
</dbReference>
<keyword evidence="4 14" id="KW-0645">Protease</keyword>
<dbReference type="PANTHER" id="PTHR42837">
    <property type="entry name" value="REGULATOR OF SIGMA-E PROTEASE RSEP"/>
    <property type="match status" value="1"/>
</dbReference>
<evidence type="ECO:0000256" key="7">
    <source>
        <dbReference type="ARBA" id="ARBA00022833"/>
    </source>
</evidence>
<sequence>MSILTNVLMVLLTLLILSVLVVVHEWGHFIAARKTGVFVEEFSIGMGPLIYAKQGKETQFSIRALPLGGFCKMRGEGDTGEEDEETAAEDAAVREPVDPDDPRSFSNKTKGQRFIILVAGAAMNIVFAFVLLVLIYLFKGANILQALGLGLTTTGKFGITIYQSLYMLVTGQVGMNDVAGPIGMVSMVHDFFQYGIIALMSFTALISVNLGVINLLPLPALDGGQIMIIIIEKLVGRDLDPKKANMINYIGFMALMLLAVVIAVNDVMRIMG</sequence>
<dbReference type="InterPro" id="IPR008915">
    <property type="entry name" value="Peptidase_M50"/>
</dbReference>
<comment type="cofactor">
    <cofactor evidence="1">
        <name>Zn(2+)</name>
        <dbReference type="ChEBI" id="CHEBI:29105"/>
    </cofactor>
</comment>
<feature type="transmembrane region" description="Helical" evidence="12">
    <location>
        <begin position="157"/>
        <end position="179"/>
    </location>
</feature>
<dbReference type="Pfam" id="PF02163">
    <property type="entry name" value="Peptidase_M50"/>
    <property type="match status" value="1"/>
</dbReference>
<feature type="region of interest" description="Disordered" evidence="11">
    <location>
        <begin position="76"/>
        <end position="105"/>
    </location>
</feature>
<keyword evidence="10 12" id="KW-0472">Membrane</keyword>
<comment type="similarity">
    <text evidence="3">Belongs to the peptidase M50B family.</text>
</comment>
<dbReference type="CDD" id="cd06163">
    <property type="entry name" value="S2P-M50_PDZ_RseP-like"/>
    <property type="match status" value="1"/>
</dbReference>
<reference evidence="14 15" key="1">
    <citation type="submission" date="2020-07" db="EMBL/GenBank/DDBJ databases">
        <title>Organ Donor 1.</title>
        <authorList>
            <person name="Marsh A.J."/>
            <person name="Azcarate-Peril M.A."/>
        </authorList>
    </citation>
    <scope>NUCLEOTIDE SEQUENCE [LARGE SCALE GENOMIC DNA]</scope>
    <source>
        <strain evidence="14 15">AMC0717</strain>
    </source>
</reference>
<dbReference type="InterPro" id="IPR004387">
    <property type="entry name" value="Pept_M50_Zn"/>
</dbReference>
<evidence type="ECO:0000256" key="4">
    <source>
        <dbReference type="ARBA" id="ARBA00022670"/>
    </source>
</evidence>
<feature type="transmembrane region" description="Helical" evidence="12">
    <location>
        <begin position="246"/>
        <end position="264"/>
    </location>
</feature>
<protein>
    <submittedName>
        <fullName evidence="14">Site-2 protease family protein</fullName>
    </submittedName>
</protein>
<evidence type="ECO:0000256" key="10">
    <source>
        <dbReference type="ARBA" id="ARBA00023136"/>
    </source>
</evidence>
<organism evidence="14 15">
    <name type="scientific">Eubacterium callanderi</name>
    <dbReference type="NCBI Taxonomy" id="53442"/>
    <lineage>
        <taxon>Bacteria</taxon>
        <taxon>Bacillati</taxon>
        <taxon>Bacillota</taxon>
        <taxon>Clostridia</taxon>
        <taxon>Eubacteriales</taxon>
        <taxon>Eubacteriaceae</taxon>
        <taxon>Eubacterium</taxon>
    </lineage>
</organism>
<comment type="subcellular location">
    <subcellularLocation>
        <location evidence="2">Membrane</location>
        <topology evidence="2">Multi-pass membrane protein</topology>
    </subcellularLocation>
</comment>
<keyword evidence="9" id="KW-0482">Metalloprotease</keyword>
<feature type="transmembrane region" description="Helical" evidence="12">
    <location>
        <begin position="191"/>
        <end position="213"/>
    </location>
</feature>
<comment type="caution">
    <text evidence="14">The sequence shown here is derived from an EMBL/GenBank/DDBJ whole genome shotgun (WGS) entry which is preliminary data.</text>
</comment>
<evidence type="ECO:0000259" key="13">
    <source>
        <dbReference type="Pfam" id="PF02163"/>
    </source>
</evidence>
<evidence type="ECO:0000256" key="1">
    <source>
        <dbReference type="ARBA" id="ARBA00001947"/>
    </source>
</evidence>
<dbReference type="RefSeq" id="WP_090411387.1">
    <property type="nucleotide sequence ID" value="NZ_CABJAI010000008.1"/>
</dbReference>
<keyword evidence="7" id="KW-0862">Zinc</keyword>
<dbReference type="Proteomes" id="UP000586254">
    <property type="component" value="Unassembled WGS sequence"/>
</dbReference>
<feature type="compositionally biased region" description="Acidic residues" evidence="11">
    <location>
        <begin position="78"/>
        <end position="88"/>
    </location>
</feature>
<evidence type="ECO:0000313" key="15">
    <source>
        <dbReference type="Proteomes" id="UP000586254"/>
    </source>
</evidence>
<name>A0A1I5HEA3_9FIRM</name>
<dbReference type="AlphaFoldDB" id="A0A1I5HEA3"/>
<evidence type="ECO:0000256" key="6">
    <source>
        <dbReference type="ARBA" id="ARBA00022801"/>
    </source>
</evidence>
<dbReference type="EMBL" id="JACCKS010000002">
    <property type="protein sequence ID" value="NZA36961.1"/>
    <property type="molecule type" value="Genomic_DNA"/>
</dbReference>
<feature type="transmembrane region" description="Helical" evidence="12">
    <location>
        <begin position="6"/>
        <end position="24"/>
    </location>
</feature>
<feature type="domain" description="Peptidase M50" evidence="13">
    <location>
        <begin position="13"/>
        <end position="258"/>
    </location>
</feature>
<gene>
    <name evidence="14" type="ORF">H0N91_02100</name>
</gene>
<evidence type="ECO:0000313" key="14">
    <source>
        <dbReference type="EMBL" id="NZA36961.1"/>
    </source>
</evidence>
<evidence type="ECO:0000256" key="11">
    <source>
        <dbReference type="SAM" id="MobiDB-lite"/>
    </source>
</evidence>
<proteinExistence type="inferred from homology"/>
<evidence type="ECO:0000256" key="8">
    <source>
        <dbReference type="ARBA" id="ARBA00022989"/>
    </source>
</evidence>
<dbReference type="GO" id="GO:0016020">
    <property type="term" value="C:membrane"/>
    <property type="evidence" value="ECO:0007669"/>
    <property type="project" value="UniProtKB-SubCell"/>
</dbReference>
<evidence type="ECO:0000256" key="3">
    <source>
        <dbReference type="ARBA" id="ARBA00007931"/>
    </source>
</evidence>
<keyword evidence="5 12" id="KW-0812">Transmembrane</keyword>
<keyword evidence="8 12" id="KW-1133">Transmembrane helix</keyword>
<accession>A0A1I5HEA3</accession>
<evidence type="ECO:0000256" key="9">
    <source>
        <dbReference type="ARBA" id="ARBA00023049"/>
    </source>
</evidence>
<dbReference type="GO" id="GO:0004222">
    <property type="term" value="F:metalloendopeptidase activity"/>
    <property type="evidence" value="ECO:0007669"/>
    <property type="project" value="InterPro"/>
</dbReference>
<evidence type="ECO:0000256" key="2">
    <source>
        <dbReference type="ARBA" id="ARBA00004141"/>
    </source>
</evidence>
<feature type="compositionally biased region" description="Basic and acidic residues" evidence="11">
    <location>
        <begin position="91"/>
        <end position="103"/>
    </location>
</feature>
<feature type="transmembrane region" description="Helical" evidence="12">
    <location>
        <begin position="114"/>
        <end position="137"/>
    </location>
</feature>
<evidence type="ECO:0000256" key="12">
    <source>
        <dbReference type="SAM" id="Phobius"/>
    </source>
</evidence>
<keyword evidence="6" id="KW-0378">Hydrolase</keyword>
<evidence type="ECO:0000256" key="5">
    <source>
        <dbReference type="ARBA" id="ARBA00022692"/>
    </source>
</evidence>